<dbReference type="EMBL" id="JAQIZT010000002">
    <property type="protein sequence ID" value="KAJ7008580.1"/>
    <property type="molecule type" value="Genomic_DNA"/>
</dbReference>
<dbReference type="AlphaFoldDB" id="A0AAD6RGI8"/>
<reference evidence="1" key="1">
    <citation type="journal article" date="2023" name="Mol. Ecol. Resour.">
        <title>Chromosome-level genome assembly of a triploid poplar Populus alba 'Berolinensis'.</title>
        <authorList>
            <person name="Chen S."/>
            <person name="Yu Y."/>
            <person name="Wang X."/>
            <person name="Wang S."/>
            <person name="Zhang T."/>
            <person name="Zhou Y."/>
            <person name="He R."/>
            <person name="Meng N."/>
            <person name="Wang Y."/>
            <person name="Liu W."/>
            <person name="Liu Z."/>
            <person name="Liu J."/>
            <person name="Guo Q."/>
            <person name="Huang H."/>
            <person name="Sederoff R.R."/>
            <person name="Wang G."/>
            <person name="Qu G."/>
            <person name="Chen S."/>
        </authorList>
    </citation>
    <scope>NUCLEOTIDE SEQUENCE</scope>
    <source>
        <strain evidence="1">SC-2020</strain>
    </source>
</reference>
<protein>
    <submittedName>
        <fullName evidence="1">Uncharacterized protein</fullName>
    </submittedName>
</protein>
<sequence length="107" mass="12283">MRRKGDALSIEHIHGVSPFTNGGDRVAYVFNSQNLISLSRSGLENFARLQNRTEPWFVVFDAPWRLFGRSMVSKRHFQSRKFSFGALSLHNFPCLQACKIFLGEEGY</sequence>
<comment type="caution">
    <text evidence="1">The sequence shown here is derived from an EMBL/GenBank/DDBJ whole genome shotgun (WGS) entry which is preliminary data.</text>
</comment>
<accession>A0AAD6RGI8</accession>
<evidence type="ECO:0000313" key="2">
    <source>
        <dbReference type="Proteomes" id="UP001164929"/>
    </source>
</evidence>
<evidence type="ECO:0000313" key="1">
    <source>
        <dbReference type="EMBL" id="KAJ7008580.1"/>
    </source>
</evidence>
<dbReference type="Proteomes" id="UP001164929">
    <property type="component" value="Chromosome 2"/>
</dbReference>
<name>A0AAD6RGI8_9ROSI</name>
<organism evidence="1 2">
    <name type="scientific">Populus alba x Populus x berolinensis</name>
    <dbReference type="NCBI Taxonomy" id="444605"/>
    <lineage>
        <taxon>Eukaryota</taxon>
        <taxon>Viridiplantae</taxon>
        <taxon>Streptophyta</taxon>
        <taxon>Embryophyta</taxon>
        <taxon>Tracheophyta</taxon>
        <taxon>Spermatophyta</taxon>
        <taxon>Magnoliopsida</taxon>
        <taxon>eudicotyledons</taxon>
        <taxon>Gunneridae</taxon>
        <taxon>Pentapetalae</taxon>
        <taxon>rosids</taxon>
        <taxon>fabids</taxon>
        <taxon>Malpighiales</taxon>
        <taxon>Salicaceae</taxon>
        <taxon>Saliceae</taxon>
        <taxon>Populus</taxon>
    </lineage>
</organism>
<keyword evidence="2" id="KW-1185">Reference proteome</keyword>
<gene>
    <name evidence="1" type="ORF">NC653_007293</name>
</gene>
<proteinExistence type="predicted"/>